<dbReference type="InterPro" id="IPR036388">
    <property type="entry name" value="WH-like_DNA-bd_sf"/>
</dbReference>
<dbReference type="PROSITE" id="PS50995">
    <property type="entry name" value="HTH_MARR_2"/>
    <property type="match status" value="1"/>
</dbReference>
<reference evidence="3 4" key="1">
    <citation type="submission" date="2018-08" db="EMBL/GenBank/DDBJ databases">
        <title>Sequencing the genomes of 1000 actinobacteria strains.</title>
        <authorList>
            <person name="Klenk H.-P."/>
        </authorList>
    </citation>
    <scope>NUCLEOTIDE SEQUENCE [LARGE SCALE GENOMIC DNA]</scope>
    <source>
        <strain evidence="3 4">DSM 44099</strain>
    </source>
</reference>
<accession>A0A3E0A0F5</accession>
<dbReference type="InterPro" id="IPR036390">
    <property type="entry name" value="WH_DNA-bd_sf"/>
</dbReference>
<evidence type="ECO:0000313" key="3">
    <source>
        <dbReference type="EMBL" id="REF99650.1"/>
    </source>
</evidence>
<dbReference type="EMBL" id="QUMQ01000001">
    <property type="protein sequence ID" value="REF99650.1"/>
    <property type="molecule type" value="Genomic_DNA"/>
</dbReference>
<feature type="domain" description="HTH marR-type" evidence="2">
    <location>
        <begin position="26"/>
        <end position="158"/>
    </location>
</feature>
<dbReference type="AlphaFoldDB" id="A0A3E0A0F5"/>
<dbReference type="GO" id="GO:0003700">
    <property type="term" value="F:DNA-binding transcription factor activity"/>
    <property type="evidence" value="ECO:0007669"/>
    <property type="project" value="InterPro"/>
</dbReference>
<dbReference type="PANTHER" id="PTHR33164:SF99">
    <property type="entry name" value="MARR FAMILY REGULATORY PROTEIN"/>
    <property type="match status" value="1"/>
</dbReference>
<dbReference type="GO" id="GO:0006950">
    <property type="term" value="P:response to stress"/>
    <property type="evidence" value="ECO:0007669"/>
    <property type="project" value="TreeGrafter"/>
</dbReference>
<dbReference type="PANTHER" id="PTHR33164">
    <property type="entry name" value="TRANSCRIPTIONAL REGULATOR, MARR FAMILY"/>
    <property type="match status" value="1"/>
</dbReference>
<dbReference type="Gene3D" id="1.10.10.10">
    <property type="entry name" value="Winged helix-like DNA-binding domain superfamily/Winged helix DNA-binding domain"/>
    <property type="match status" value="1"/>
</dbReference>
<keyword evidence="4" id="KW-1185">Reference proteome</keyword>
<gene>
    <name evidence="3" type="ORF">DFJ67_5690</name>
</gene>
<dbReference type="PRINTS" id="PR00598">
    <property type="entry name" value="HTHMARR"/>
</dbReference>
<name>A0A3E0A0F5_9ACTN</name>
<dbReference type="InterPro" id="IPR039422">
    <property type="entry name" value="MarR/SlyA-like"/>
</dbReference>
<evidence type="ECO:0000259" key="2">
    <source>
        <dbReference type="PROSITE" id="PS50995"/>
    </source>
</evidence>
<organism evidence="3 4">
    <name type="scientific">Asanoa ferruginea</name>
    <dbReference type="NCBI Taxonomy" id="53367"/>
    <lineage>
        <taxon>Bacteria</taxon>
        <taxon>Bacillati</taxon>
        <taxon>Actinomycetota</taxon>
        <taxon>Actinomycetes</taxon>
        <taxon>Micromonosporales</taxon>
        <taxon>Micromonosporaceae</taxon>
        <taxon>Asanoa</taxon>
    </lineage>
</organism>
<dbReference type="GO" id="GO:0003677">
    <property type="term" value="F:DNA binding"/>
    <property type="evidence" value="ECO:0007669"/>
    <property type="project" value="UniProtKB-KW"/>
</dbReference>
<dbReference type="Pfam" id="PF12802">
    <property type="entry name" value="MarR_2"/>
    <property type="match status" value="1"/>
</dbReference>
<dbReference type="SUPFAM" id="SSF46785">
    <property type="entry name" value="Winged helix' DNA-binding domain"/>
    <property type="match status" value="1"/>
</dbReference>
<evidence type="ECO:0000256" key="1">
    <source>
        <dbReference type="SAM" id="MobiDB-lite"/>
    </source>
</evidence>
<evidence type="ECO:0000313" key="4">
    <source>
        <dbReference type="Proteomes" id="UP000256913"/>
    </source>
</evidence>
<sequence length="159" mass="17339">MMPTERVRAETPAAAETPDNPQEGSPFAMGLLLRRAHDRVAAAVDVALAPFGIERRHLVVLMLLHAAGPLSQRDLVIQTNHDKASIVRIVDDLERLDLATRQLVQGDRRLRAVTLTDHGREIFAAAYQAARPAEAGVTAALSPGETRQLQTLLRKITGD</sequence>
<dbReference type="Proteomes" id="UP000256913">
    <property type="component" value="Unassembled WGS sequence"/>
</dbReference>
<dbReference type="InterPro" id="IPR000835">
    <property type="entry name" value="HTH_MarR-typ"/>
</dbReference>
<keyword evidence="3" id="KW-0238">DNA-binding</keyword>
<proteinExistence type="predicted"/>
<dbReference type="SMART" id="SM00347">
    <property type="entry name" value="HTH_MARR"/>
    <property type="match status" value="1"/>
</dbReference>
<comment type="caution">
    <text evidence="3">The sequence shown here is derived from an EMBL/GenBank/DDBJ whole genome shotgun (WGS) entry which is preliminary data.</text>
</comment>
<feature type="region of interest" description="Disordered" evidence="1">
    <location>
        <begin position="1"/>
        <end position="24"/>
    </location>
</feature>
<protein>
    <submittedName>
        <fullName evidence="3">DNA-binding MarR family transcriptional regulator</fullName>
    </submittedName>
</protein>